<organism evidence="1">
    <name type="scientific">Anopheles marajoara</name>
    <dbReference type="NCBI Taxonomy" id="58244"/>
    <lineage>
        <taxon>Eukaryota</taxon>
        <taxon>Metazoa</taxon>
        <taxon>Ecdysozoa</taxon>
        <taxon>Arthropoda</taxon>
        <taxon>Hexapoda</taxon>
        <taxon>Insecta</taxon>
        <taxon>Pterygota</taxon>
        <taxon>Neoptera</taxon>
        <taxon>Endopterygota</taxon>
        <taxon>Diptera</taxon>
        <taxon>Nematocera</taxon>
        <taxon>Culicoidea</taxon>
        <taxon>Culicidae</taxon>
        <taxon>Anophelinae</taxon>
        <taxon>Anopheles</taxon>
    </lineage>
</organism>
<sequence length="288" mass="32449">MHLVCAFCVVSARSSSSRALDFFIFFAKLLTAFSPHLPSAVSSDDTLRQPSSRFTIGGLKGSMMVVCGVGCCCWTVVEEWRNATGRWRGSDVLLKRWSCSTPLGVGVRHTAFLSFLSSFGGHTIAHTTHSPSTRPTGLLRWPLDDGFHFLTGRRRFFLSCRFSMLDDFRTAPHRDDDNGGDFPMLSFLFSFFLPVYVFDSRTQRCDRERTSSGESESEGWLPPGLSTVLVNCCCNLLGRSLPPVAKDFGEDFPFVFLAKHNTPHTHTHSSLNPLLYSSRRRRRRVDFR</sequence>
<reference evidence="1" key="1">
    <citation type="submission" date="2018-01" db="EMBL/GenBank/DDBJ databases">
        <title>An insight into the sialome of Amazonian anophelines.</title>
        <authorList>
            <person name="Ribeiro J.M."/>
            <person name="Scarpassa V."/>
            <person name="Calvo E."/>
        </authorList>
    </citation>
    <scope>NUCLEOTIDE SEQUENCE</scope>
    <source>
        <tissue evidence="1">Salivary glands</tissue>
    </source>
</reference>
<protein>
    <submittedName>
        <fullName evidence="1">Putative secreted protein</fullName>
    </submittedName>
</protein>
<name>A0A2M4C5Q3_9DIPT</name>
<dbReference type="AlphaFoldDB" id="A0A2M4C5Q3"/>
<dbReference type="EMBL" id="GGFJ01011448">
    <property type="protein sequence ID" value="MBW60589.1"/>
    <property type="molecule type" value="Transcribed_RNA"/>
</dbReference>
<accession>A0A2M4C5Q3</accession>
<proteinExistence type="predicted"/>
<evidence type="ECO:0000313" key="1">
    <source>
        <dbReference type="EMBL" id="MBW60589.1"/>
    </source>
</evidence>